<organism evidence="7 8">
    <name type="scientific">Kangiella profundi</name>
    <dbReference type="NCBI Taxonomy" id="1561924"/>
    <lineage>
        <taxon>Bacteria</taxon>
        <taxon>Pseudomonadati</taxon>
        <taxon>Pseudomonadota</taxon>
        <taxon>Gammaproteobacteria</taxon>
        <taxon>Kangiellales</taxon>
        <taxon>Kangiellaceae</taxon>
        <taxon>Kangiella</taxon>
    </lineage>
</organism>
<keyword evidence="8" id="KW-1185">Reference proteome</keyword>
<dbReference type="EMBL" id="CP025120">
    <property type="protein sequence ID" value="AUD79897.1"/>
    <property type="molecule type" value="Genomic_DNA"/>
</dbReference>
<dbReference type="Gene3D" id="2.40.70.10">
    <property type="entry name" value="Acid Proteases"/>
    <property type="match status" value="2"/>
</dbReference>
<dbReference type="Proteomes" id="UP000232693">
    <property type="component" value="Chromosome"/>
</dbReference>
<dbReference type="PANTHER" id="PTHR47965:SF12">
    <property type="entry name" value="ASPARTIC PROTEINASE 3-RELATED"/>
    <property type="match status" value="1"/>
</dbReference>
<sequence>MPKDTMKLPITIVPAKGGYCAPIQIGCNQEVAHLLLDTGSSTIAVETKAYNHANDFYLKPTPLAQAITYGAGGWAGPIVETHLSLEHDNKRMLLKDTHIAVIKTEQQDNFYGADGILGLGYRELNRAHDLTEYFTERNHDPAHTYPWPFEVESSRQGIRQFRKQLKQYPGLYPKAFFTQLEEQKISKNKFALYTKRSIVHVADPTYTDEHLHADPLNQGLLILGAGEVHRELYHGNLETIDVVHDSYYNTKLISMQVGNGREIAAPPIQDNYRSKGRSNSIIDCGSSFLVLQRYLYQELMDELIDLDVSFISHIERFQNANQAGEGYFPTDLDLTKWPEIHFYFLSPYGEKIRMSCTPDNYWQINALEHGRAYFMIMDQLKNWPDMSIMGLPLMSDYYCVFDREYDANGVIKVAKVKL</sequence>
<accession>A0A2K9AEP8</accession>
<dbReference type="KEGG" id="kpd:CW740_11800"/>
<name>A0A2K9AEP8_9GAMM</name>
<dbReference type="CDD" id="cd05471">
    <property type="entry name" value="pepsin_like"/>
    <property type="match status" value="1"/>
</dbReference>
<dbReference type="SUPFAM" id="SSF50630">
    <property type="entry name" value="Acid proteases"/>
    <property type="match status" value="1"/>
</dbReference>
<proteinExistence type="inferred from homology"/>
<dbReference type="Pfam" id="PF00026">
    <property type="entry name" value="Asp"/>
    <property type="match status" value="2"/>
</dbReference>
<evidence type="ECO:0000256" key="3">
    <source>
        <dbReference type="ARBA" id="ARBA00022729"/>
    </source>
</evidence>
<dbReference type="GO" id="GO:0004190">
    <property type="term" value="F:aspartic-type endopeptidase activity"/>
    <property type="evidence" value="ECO:0007669"/>
    <property type="project" value="UniProtKB-KW"/>
</dbReference>
<dbReference type="InterPro" id="IPR034164">
    <property type="entry name" value="Pepsin-like_dom"/>
</dbReference>
<keyword evidence="4" id="KW-0064">Aspartyl protease</keyword>
<dbReference type="AlphaFoldDB" id="A0A2K9AEP8"/>
<keyword evidence="5" id="KW-0378">Hydrolase</keyword>
<dbReference type="PRINTS" id="PR00792">
    <property type="entry name" value="PEPSIN"/>
</dbReference>
<keyword evidence="2" id="KW-0645">Protease</keyword>
<evidence type="ECO:0000256" key="1">
    <source>
        <dbReference type="ARBA" id="ARBA00007447"/>
    </source>
</evidence>
<evidence type="ECO:0000256" key="4">
    <source>
        <dbReference type="ARBA" id="ARBA00022750"/>
    </source>
</evidence>
<dbReference type="PANTHER" id="PTHR47965">
    <property type="entry name" value="ASPARTYL PROTEASE-RELATED"/>
    <property type="match status" value="1"/>
</dbReference>
<keyword evidence="6" id="KW-0865">Zymogen</keyword>
<evidence type="ECO:0000313" key="7">
    <source>
        <dbReference type="EMBL" id="AUD79897.1"/>
    </source>
</evidence>
<dbReference type="InterPro" id="IPR021109">
    <property type="entry name" value="Peptidase_aspartic_dom_sf"/>
</dbReference>
<evidence type="ECO:0000256" key="2">
    <source>
        <dbReference type="ARBA" id="ARBA00022670"/>
    </source>
</evidence>
<dbReference type="OrthoDB" id="6381203at2"/>
<dbReference type="GO" id="GO:0006508">
    <property type="term" value="P:proteolysis"/>
    <property type="evidence" value="ECO:0007669"/>
    <property type="project" value="UniProtKB-KW"/>
</dbReference>
<evidence type="ECO:0000256" key="6">
    <source>
        <dbReference type="ARBA" id="ARBA00023145"/>
    </source>
</evidence>
<evidence type="ECO:0000313" key="8">
    <source>
        <dbReference type="Proteomes" id="UP000232693"/>
    </source>
</evidence>
<evidence type="ECO:0000256" key="5">
    <source>
        <dbReference type="ARBA" id="ARBA00022801"/>
    </source>
</evidence>
<gene>
    <name evidence="7" type="ORF">CW740_11800</name>
</gene>
<dbReference type="RefSeq" id="WP_106647686.1">
    <property type="nucleotide sequence ID" value="NZ_CP025120.1"/>
</dbReference>
<protein>
    <submittedName>
        <fullName evidence="7">Peptidase A1 pepsin</fullName>
    </submittedName>
</protein>
<comment type="similarity">
    <text evidence="1">Belongs to the peptidase A1 family.</text>
</comment>
<reference evidence="7 8" key="1">
    <citation type="submission" date="2017-12" db="EMBL/GenBank/DDBJ databases">
        <title>Kangiella profundi FT102 completed genome.</title>
        <authorList>
            <person name="Xu J."/>
            <person name="Wang J."/>
            <person name="Lu Y."/>
        </authorList>
    </citation>
    <scope>NUCLEOTIDE SEQUENCE [LARGE SCALE GENOMIC DNA]</scope>
    <source>
        <strain evidence="7 8">FT102</strain>
    </source>
</reference>
<dbReference type="PROSITE" id="PS51767">
    <property type="entry name" value="PEPTIDASE_A1"/>
    <property type="match status" value="1"/>
</dbReference>
<dbReference type="InterPro" id="IPR001461">
    <property type="entry name" value="Aspartic_peptidase_A1"/>
</dbReference>
<dbReference type="InterPro" id="IPR033121">
    <property type="entry name" value="PEPTIDASE_A1"/>
</dbReference>
<keyword evidence="3" id="KW-0732">Signal</keyword>